<name>A0A1Z4KRT1_ANAVA</name>
<dbReference type="CDD" id="cd00093">
    <property type="entry name" value="HTH_XRE"/>
    <property type="match status" value="1"/>
</dbReference>
<dbReference type="GO" id="GO:0003677">
    <property type="term" value="F:DNA binding"/>
    <property type="evidence" value="ECO:0007669"/>
    <property type="project" value="InterPro"/>
</dbReference>
<dbReference type="SUPFAM" id="SSF47413">
    <property type="entry name" value="lambda repressor-like DNA-binding domains"/>
    <property type="match status" value="1"/>
</dbReference>
<evidence type="ECO:0000313" key="3">
    <source>
        <dbReference type="Proteomes" id="UP000217507"/>
    </source>
</evidence>
<protein>
    <recommendedName>
        <fullName evidence="1">HTH cro/C1-type domain-containing protein</fullName>
    </recommendedName>
</protein>
<dbReference type="PROSITE" id="PS50943">
    <property type="entry name" value="HTH_CROC1"/>
    <property type="match status" value="1"/>
</dbReference>
<proteinExistence type="predicted"/>
<gene>
    <name evidence="2" type="ORF">NIES23_45560</name>
</gene>
<dbReference type="Pfam" id="PF13443">
    <property type="entry name" value="HTH_26"/>
    <property type="match status" value="1"/>
</dbReference>
<dbReference type="SUPFAM" id="SSF52540">
    <property type="entry name" value="P-loop containing nucleoside triphosphate hydrolases"/>
    <property type="match status" value="1"/>
</dbReference>
<organism evidence="2 3">
    <name type="scientific">Trichormus variabilis NIES-23</name>
    <dbReference type="NCBI Taxonomy" id="1973479"/>
    <lineage>
        <taxon>Bacteria</taxon>
        <taxon>Bacillati</taxon>
        <taxon>Cyanobacteriota</taxon>
        <taxon>Cyanophyceae</taxon>
        <taxon>Nostocales</taxon>
        <taxon>Nostocaceae</taxon>
        <taxon>Trichormus</taxon>
    </lineage>
</organism>
<dbReference type="Pfam" id="PF14516">
    <property type="entry name" value="AAA_35"/>
    <property type="match status" value="1"/>
</dbReference>
<feature type="domain" description="HTH cro/C1-type" evidence="1">
    <location>
        <begin position="27"/>
        <end position="81"/>
    </location>
</feature>
<dbReference type="AlphaFoldDB" id="A0A1Z4KRT1"/>
<accession>A0A1Z4KRT1</accession>
<dbReference type="InterPro" id="IPR001387">
    <property type="entry name" value="Cro/C1-type_HTH"/>
</dbReference>
<sequence length="443" mass="50777">MTVNPEPIRVLGFRVRQDYINKVKAAMKTAMMKMGKKNQETFAYAIQIAPSTLSSFLNGKNVALGTFQQICQSLDLNWEDIADRADNSITLPVLQSSATSSPILSPDMSIKYPEGPVALDSPFYIERPPTEQDCYREISKHGALIRIKSAEQTGKTSLLIRILHQAQTKGDRTVYISLKEADNQCFINLDKFLRWFCATVSRKLKLENRLDEYWEDDISCNMRCETYFEEYILPEIGQPLTLGLDEVDRLFAYPDIYGDFFGLLRYLHEEARRENIWQKFRLVLAHSTEIYVPLDINRSPFNAGFPVDLPEFNSQQITELAEKHQLNWGEKEVTQLTSMIGGHPFLVRLALYHIARQDVSLDKFLQTAATDSGIYSKQLYRLMSALEQQPELLAAMREVAKANHPVQLSAEIKFKLQAMGLVKITNDGVIPSCELYRQYFQNF</sequence>
<dbReference type="InterPro" id="IPR027417">
    <property type="entry name" value="P-loop_NTPase"/>
</dbReference>
<dbReference type="Gene3D" id="3.40.50.300">
    <property type="entry name" value="P-loop containing nucleotide triphosphate hydrolases"/>
    <property type="match status" value="1"/>
</dbReference>
<dbReference type="InterPro" id="IPR010982">
    <property type="entry name" value="Lambda_DNA-bd_dom_sf"/>
</dbReference>
<evidence type="ECO:0000259" key="1">
    <source>
        <dbReference type="PROSITE" id="PS50943"/>
    </source>
</evidence>
<reference evidence="2 3" key="1">
    <citation type="submission" date="2017-06" db="EMBL/GenBank/DDBJ databases">
        <title>Genome sequencing of cyanobaciteial culture collection at National Institute for Environmental Studies (NIES).</title>
        <authorList>
            <person name="Hirose Y."/>
            <person name="Shimura Y."/>
            <person name="Fujisawa T."/>
            <person name="Nakamura Y."/>
            <person name="Kawachi M."/>
        </authorList>
    </citation>
    <scope>NUCLEOTIDE SEQUENCE [LARGE SCALE GENOMIC DNA]</scope>
    <source>
        <strain evidence="2 3">NIES-23</strain>
    </source>
</reference>
<dbReference type="Proteomes" id="UP000217507">
    <property type="component" value="Chromosome"/>
</dbReference>
<dbReference type="EMBL" id="AP018216">
    <property type="protein sequence ID" value="BAY71735.1"/>
    <property type="molecule type" value="Genomic_DNA"/>
</dbReference>
<evidence type="ECO:0000313" key="2">
    <source>
        <dbReference type="EMBL" id="BAY71735.1"/>
    </source>
</evidence>